<proteinExistence type="predicted"/>
<gene>
    <name evidence="1" type="ORF">MM59RIKEN_22960</name>
</gene>
<dbReference type="Proteomes" id="UP000679848">
    <property type="component" value="Chromosome"/>
</dbReference>
<evidence type="ECO:0000313" key="2">
    <source>
        <dbReference type="Proteomes" id="UP000679848"/>
    </source>
</evidence>
<protein>
    <submittedName>
        <fullName evidence="1">Uncharacterized protein</fullName>
    </submittedName>
</protein>
<dbReference type="EMBL" id="AP023420">
    <property type="protein sequence ID" value="BCK84977.1"/>
    <property type="molecule type" value="Genomic_DNA"/>
</dbReference>
<sequence length="95" mass="10767">MSHTTEQPVLEPSNPQGLRIGDICSYSFGEKNRSYSIVEIVRILDNPYGVAEVKFLDVVVDDSGNGYFTYLLKTKKTMNASLKYLKRVCNEDEAR</sequence>
<dbReference type="AlphaFoldDB" id="A0A810QFI2"/>
<organism evidence="1 2">
    <name type="scientific">Pusillibacter faecalis</name>
    <dbReference type="NCBI Taxonomy" id="2714358"/>
    <lineage>
        <taxon>Bacteria</taxon>
        <taxon>Bacillati</taxon>
        <taxon>Bacillota</taxon>
        <taxon>Clostridia</taxon>
        <taxon>Eubacteriales</taxon>
        <taxon>Oscillospiraceae</taxon>
        <taxon>Pusillibacter</taxon>
    </lineage>
</organism>
<dbReference type="RefSeq" id="WP_055179982.1">
    <property type="nucleotide sequence ID" value="NZ_AP023420.1"/>
</dbReference>
<keyword evidence="2" id="KW-1185">Reference proteome</keyword>
<dbReference type="KEGG" id="pfaa:MM59RIKEN_22960"/>
<evidence type="ECO:0000313" key="1">
    <source>
        <dbReference type="EMBL" id="BCK84977.1"/>
    </source>
</evidence>
<reference evidence="1" key="1">
    <citation type="submission" date="2020-09" db="EMBL/GenBank/DDBJ databases">
        <title>New species isolated from human feces.</title>
        <authorList>
            <person name="Kitahara M."/>
            <person name="Shigeno Y."/>
            <person name="Shime M."/>
            <person name="Matsumoto Y."/>
            <person name="Nakamura S."/>
            <person name="Motooka D."/>
            <person name="Fukuoka S."/>
            <person name="Nishikawa H."/>
            <person name="Benno Y."/>
        </authorList>
    </citation>
    <scope>NUCLEOTIDE SEQUENCE</scope>
    <source>
        <strain evidence="1">MM59</strain>
    </source>
</reference>
<name>A0A810QFI2_9FIRM</name>
<accession>A0A810QFI2</accession>